<evidence type="ECO:0000259" key="1">
    <source>
        <dbReference type="PROSITE" id="PS50075"/>
    </source>
</evidence>
<dbReference type="AlphaFoldDB" id="A0A395HIQ8"/>
<dbReference type="GeneID" id="37203714"/>
<proteinExistence type="predicted"/>
<organism evidence="2 3">
    <name type="scientific">Aspergillus homomorphus (strain CBS 101889)</name>
    <dbReference type="NCBI Taxonomy" id="1450537"/>
    <lineage>
        <taxon>Eukaryota</taxon>
        <taxon>Fungi</taxon>
        <taxon>Dikarya</taxon>
        <taxon>Ascomycota</taxon>
        <taxon>Pezizomycotina</taxon>
        <taxon>Eurotiomycetes</taxon>
        <taxon>Eurotiomycetidae</taxon>
        <taxon>Eurotiales</taxon>
        <taxon>Aspergillaceae</taxon>
        <taxon>Aspergillus</taxon>
        <taxon>Aspergillus subgen. Circumdati</taxon>
    </lineage>
</organism>
<keyword evidence="2" id="KW-0378">Hydrolase</keyword>
<keyword evidence="3" id="KW-1185">Reference proteome</keyword>
<dbReference type="GO" id="GO:0016787">
    <property type="term" value="F:hydrolase activity"/>
    <property type="evidence" value="ECO:0007669"/>
    <property type="project" value="UniProtKB-KW"/>
</dbReference>
<protein>
    <submittedName>
        <fullName evidence="2">Alpha/beta-hydrolase</fullName>
    </submittedName>
</protein>
<feature type="domain" description="Carrier" evidence="1">
    <location>
        <begin position="12"/>
        <end position="91"/>
    </location>
</feature>
<dbReference type="STRING" id="1450537.A0A395HIQ8"/>
<dbReference type="InterPro" id="IPR029058">
    <property type="entry name" value="AB_hydrolase_fold"/>
</dbReference>
<gene>
    <name evidence="2" type="ORF">BO97DRAFT_462581</name>
</gene>
<evidence type="ECO:0000313" key="3">
    <source>
        <dbReference type="Proteomes" id="UP000248961"/>
    </source>
</evidence>
<dbReference type="Proteomes" id="UP000248961">
    <property type="component" value="Unassembled WGS sequence"/>
</dbReference>
<dbReference type="InterPro" id="IPR001031">
    <property type="entry name" value="Thioesterase"/>
</dbReference>
<accession>A0A395HIQ8</accession>
<dbReference type="PROSITE" id="PS50075">
    <property type="entry name" value="CARRIER"/>
    <property type="match status" value="1"/>
</dbReference>
<dbReference type="EMBL" id="KZ824324">
    <property type="protein sequence ID" value="RAL07812.1"/>
    <property type="molecule type" value="Genomic_DNA"/>
</dbReference>
<dbReference type="SUPFAM" id="SSF53474">
    <property type="entry name" value="alpha/beta-Hydrolases"/>
    <property type="match status" value="1"/>
</dbReference>
<dbReference type="RefSeq" id="XP_025546966.1">
    <property type="nucleotide sequence ID" value="XM_025699425.1"/>
</dbReference>
<dbReference type="OrthoDB" id="10253869at2759"/>
<dbReference type="SUPFAM" id="SSF47336">
    <property type="entry name" value="ACP-like"/>
    <property type="match status" value="1"/>
</dbReference>
<evidence type="ECO:0000313" key="2">
    <source>
        <dbReference type="EMBL" id="RAL07812.1"/>
    </source>
</evidence>
<dbReference type="Gene3D" id="1.10.1200.10">
    <property type="entry name" value="ACP-like"/>
    <property type="match status" value="1"/>
</dbReference>
<dbReference type="Pfam" id="PF00550">
    <property type="entry name" value="PP-binding"/>
    <property type="match status" value="1"/>
</dbReference>
<reference evidence="2 3" key="1">
    <citation type="submission" date="2018-02" db="EMBL/GenBank/DDBJ databases">
        <title>The genomes of Aspergillus section Nigri reveals drivers in fungal speciation.</title>
        <authorList>
            <consortium name="DOE Joint Genome Institute"/>
            <person name="Vesth T.C."/>
            <person name="Nybo J."/>
            <person name="Theobald S."/>
            <person name="Brandl J."/>
            <person name="Frisvad J.C."/>
            <person name="Nielsen K.F."/>
            <person name="Lyhne E.K."/>
            <person name="Kogle M.E."/>
            <person name="Kuo A."/>
            <person name="Riley R."/>
            <person name="Clum A."/>
            <person name="Nolan M."/>
            <person name="Lipzen A."/>
            <person name="Salamov A."/>
            <person name="Henrissat B."/>
            <person name="Wiebenga A."/>
            <person name="De vries R.P."/>
            <person name="Grigoriev I.V."/>
            <person name="Mortensen U.H."/>
            <person name="Andersen M.R."/>
            <person name="Baker S.E."/>
        </authorList>
    </citation>
    <scope>NUCLEOTIDE SEQUENCE [LARGE SCALE GENOMIC DNA]</scope>
    <source>
        <strain evidence="2 3">CBS 101889</strain>
    </source>
</reference>
<dbReference type="InterPro" id="IPR009081">
    <property type="entry name" value="PP-bd_ACP"/>
</dbReference>
<name>A0A395HIQ8_ASPHC</name>
<dbReference type="VEuPathDB" id="FungiDB:BO97DRAFT_462581"/>
<dbReference type="InterPro" id="IPR036736">
    <property type="entry name" value="ACP-like_sf"/>
</dbReference>
<sequence>MVKIYRKITKVAPADELGSSLLPIFIDCLGLEHQDFGVQSPLLDQGVTSIELIKLKKAIEERLSLSQEIPMITLLRNQTIRAPSASLRDLQNPAPQLHNPVVVLHNEGSKTPFWLIHPGVGEVLVFLNLAKYIQDRPVFALRARGFNESEEPFTSIDEAVRTYHTAIKQTQPDGPYAIAGYSYGAMLAFETSKLLEQTGDTVGFLGSFNLPPHIRSRMRQLDFRQCLLHLAYFLDLISEVRATELALSRPALLKWACLAFGLQSMAVEYEPSGSVGAIDCFYCVPLVGVASSKREWYDEHLVKWRDFARSEPRFHDVGGAHYTKLSAEHVFGFQKTLRRALEERGS</sequence>
<dbReference type="Gene3D" id="3.40.50.1820">
    <property type="entry name" value="alpha/beta hydrolase"/>
    <property type="match status" value="1"/>
</dbReference>
<dbReference type="Pfam" id="PF00975">
    <property type="entry name" value="Thioesterase"/>
    <property type="match status" value="1"/>
</dbReference>